<dbReference type="Proteomes" id="UP000308489">
    <property type="component" value="Chromosome 1"/>
</dbReference>
<organism evidence="3 4">
    <name type="scientific">Hathewaya histolytica</name>
    <name type="common">Clostridium histolyticum</name>
    <dbReference type="NCBI Taxonomy" id="1498"/>
    <lineage>
        <taxon>Bacteria</taxon>
        <taxon>Bacillati</taxon>
        <taxon>Bacillota</taxon>
        <taxon>Clostridia</taxon>
        <taxon>Eubacteriales</taxon>
        <taxon>Clostridiaceae</taxon>
        <taxon>Hathewaya</taxon>
    </lineage>
</organism>
<keyword evidence="4" id="KW-1185">Reference proteome</keyword>
<name>A0A4U9QXL8_HATHI</name>
<accession>A0A4U9QXL8</accession>
<evidence type="ECO:0000259" key="2">
    <source>
        <dbReference type="Pfam" id="PF01464"/>
    </source>
</evidence>
<dbReference type="KEGG" id="hhw:NCTC503_00144"/>
<dbReference type="InterPro" id="IPR008258">
    <property type="entry name" value="Transglycosylase_SLT_dom_1"/>
</dbReference>
<sequence>MKKLGIILATILVAVIAAGVLVRTLLYPMKDKAIINKYAKEYKVDAALIASVIHFETGFESIPYEEGKSVGYMKLKPEVAVKLAKEANIADFKPEKTAEEDTNIKLGTYFISKHYKNNDIKELMADWQERNGKDKDAKVDMRDYAKQYYAPKIEKRMKIYKVLYPTLK</sequence>
<gene>
    <name evidence="3" type="ORF">NCTC503_00144</name>
</gene>
<dbReference type="SUPFAM" id="SSF53955">
    <property type="entry name" value="Lysozyme-like"/>
    <property type="match status" value="1"/>
</dbReference>
<proteinExistence type="predicted"/>
<evidence type="ECO:0000313" key="4">
    <source>
        <dbReference type="Proteomes" id="UP000308489"/>
    </source>
</evidence>
<keyword evidence="1" id="KW-1133">Transmembrane helix</keyword>
<dbReference type="InterPro" id="IPR023346">
    <property type="entry name" value="Lysozyme-like_dom_sf"/>
</dbReference>
<keyword evidence="1" id="KW-0812">Transmembrane</keyword>
<feature type="transmembrane region" description="Helical" evidence="1">
    <location>
        <begin position="6"/>
        <end position="26"/>
    </location>
</feature>
<evidence type="ECO:0000313" key="3">
    <source>
        <dbReference type="EMBL" id="VTQ82253.1"/>
    </source>
</evidence>
<feature type="domain" description="Transglycosylase SLT" evidence="2">
    <location>
        <begin position="35"/>
        <end position="119"/>
    </location>
</feature>
<evidence type="ECO:0000256" key="1">
    <source>
        <dbReference type="SAM" id="Phobius"/>
    </source>
</evidence>
<protein>
    <submittedName>
        <fullName evidence="3">Lytic murein transglycosylase</fullName>
    </submittedName>
</protein>
<dbReference type="RefSeq" id="WP_138208988.1">
    <property type="nucleotide sequence ID" value="NZ_CBCRUQ010000011.1"/>
</dbReference>
<keyword evidence="1" id="KW-0472">Membrane</keyword>
<reference evidence="3 4" key="1">
    <citation type="submission" date="2019-05" db="EMBL/GenBank/DDBJ databases">
        <authorList>
            <consortium name="Pathogen Informatics"/>
        </authorList>
    </citation>
    <scope>NUCLEOTIDE SEQUENCE [LARGE SCALE GENOMIC DNA]</scope>
    <source>
        <strain evidence="3 4">NCTC503</strain>
    </source>
</reference>
<dbReference type="Pfam" id="PF01464">
    <property type="entry name" value="SLT"/>
    <property type="match status" value="1"/>
</dbReference>
<dbReference type="AlphaFoldDB" id="A0A4U9QXL8"/>
<dbReference type="OrthoDB" id="1757453at2"/>
<dbReference type="Gene3D" id="1.10.530.10">
    <property type="match status" value="1"/>
</dbReference>
<dbReference type="EMBL" id="LR590481">
    <property type="protein sequence ID" value="VTQ82253.1"/>
    <property type="molecule type" value="Genomic_DNA"/>
</dbReference>